<gene>
    <name evidence="2" type="ORF">UFOVP28_42</name>
</gene>
<sequence length="38" mass="3901">MMRGNIGNEISKGGKAPKLSTMKNGGKVKGSGKKPKGK</sequence>
<protein>
    <submittedName>
        <fullName evidence="2">Uncharacterized protein</fullName>
    </submittedName>
</protein>
<feature type="region of interest" description="Disordered" evidence="1">
    <location>
        <begin position="1"/>
        <end position="38"/>
    </location>
</feature>
<organism evidence="2">
    <name type="scientific">uncultured Caudovirales phage</name>
    <dbReference type="NCBI Taxonomy" id="2100421"/>
    <lineage>
        <taxon>Viruses</taxon>
        <taxon>Duplodnaviria</taxon>
        <taxon>Heunggongvirae</taxon>
        <taxon>Uroviricota</taxon>
        <taxon>Caudoviricetes</taxon>
        <taxon>Peduoviridae</taxon>
        <taxon>Maltschvirus</taxon>
        <taxon>Maltschvirus maltsch</taxon>
    </lineage>
</organism>
<evidence type="ECO:0000256" key="1">
    <source>
        <dbReference type="SAM" id="MobiDB-lite"/>
    </source>
</evidence>
<reference evidence="2" key="1">
    <citation type="submission" date="2020-04" db="EMBL/GenBank/DDBJ databases">
        <authorList>
            <person name="Chiriac C."/>
            <person name="Salcher M."/>
            <person name="Ghai R."/>
            <person name="Kavagutti S V."/>
        </authorList>
    </citation>
    <scope>NUCLEOTIDE SEQUENCE</scope>
</reference>
<dbReference type="EMBL" id="LR796165">
    <property type="protein sequence ID" value="CAB4122770.1"/>
    <property type="molecule type" value="Genomic_DNA"/>
</dbReference>
<proteinExistence type="predicted"/>
<name>A0A6J5KRS4_9CAUD</name>
<accession>A0A6J5KRS4</accession>
<evidence type="ECO:0000313" key="2">
    <source>
        <dbReference type="EMBL" id="CAB4122770.1"/>
    </source>
</evidence>